<dbReference type="Proteomes" id="UP001501447">
    <property type="component" value="Unassembled WGS sequence"/>
</dbReference>
<dbReference type="InterPro" id="IPR011990">
    <property type="entry name" value="TPR-like_helical_dom_sf"/>
</dbReference>
<evidence type="ECO:0008006" key="4">
    <source>
        <dbReference type="Google" id="ProtNLM"/>
    </source>
</evidence>
<dbReference type="PANTHER" id="PTHR46082">
    <property type="entry name" value="ATP/GTP-BINDING PROTEIN-RELATED"/>
    <property type="match status" value="1"/>
</dbReference>
<keyword evidence="3" id="KW-1185">Reference proteome</keyword>
<comment type="caution">
    <text evidence="2">The sequence shown here is derived from an EMBL/GenBank/DDBJ whole genome shotgun (WGS) entry which is preliminary data.</text>
</comment>
<evidence type="ECO:0000313" key="2">
    <source>
        <dbReference type="EMBL" id="GAA2596270.1"/>
    </source>
</evidence>
<gene>
    <name evidence="2" type="ORF">GCM10009863_07010</name>
</gene>
<dbReference type="SUPFAM" id="SSF48452">
    <property type="entry name" value="TPR-like"/>
    <property type="match status" value="2"/>
</dbReference>
<accession>A0ABN3PR30</accession>
<dbReference type="Pfam" id="PF13374">
    <property type="entry name" value="TPR_10"/>
    <property type="match status" value="2"/>
</dbReference>
<protein>
    <recommendedName>
        <fullName evidence="4">Tetratricopeptide repeat protein</fullName>
    </recommendedName>
</protein>
<feature type="compositionally biased region" description="Basic and acidic residues" evidence="1">
    <location>
        <begin position="1"/>
        <end position="12"/>
    </location>
</feature>
<dbReference type="PANTHER" id="PTHR46082:SF6">
    <property type="entry name" value="AAA+ ATPASE DOMAIN-CONTAINING PROTEIN-RELATED"/>
    <property type="match status" value="1"/>
</dbReference>
<proteinExistence type="predicted"/>
<dbReference type="Pfam" id="PF13424">
    <property type="entry name" value="TPR_12"/>
    <property type="match status" value="2"/>
</dbReference>
<reference evidence="2 3" key="1">
    <citation type="journal article" date="2019" name="Int. J. Syst. Evol. Microbiol.">
        <title>The Global Catalogue of Microorganisms (GCM) 10K type strain sequencing project: providing services to taxonomists for standard genome sequencing and annotation.</title>
        <authorList>
            <consortium name="The Broad Institute Genomics Platform"/>
            <consortium name="The Broad Institute Genome Sequencing Center for Infectious Disease"/>
            <person name="Wu L."/>
            <person name="Ma J."/>
        </authorList>
    </citation>
    <scope>NUCLEOTIDE SEQUENCE [LARGE SCALE GENOMIC DNA]</scope>
    <source>
        <strain evidence="2 3">JCM 16373</strain>
    </source>
</reference>
<evidence type="ECO:0000313" key="3">
    <source>
        <dbReference type="Proteomes" id="UP001501447"/>
    </source>
</evidence>
<feature type="region of interest" description="Disordered" evidence="1">
    <location>
        <begin position="1"/>
        <end position="45"/>
    </location>
</feature>
<sequence length="402" mass="44520">MKDGRFHGDRFHGGRGTAARGGGKVFRKKKNTTAKTRTSNTTEHDTTEHYEADFGSAEVEVTERPGEATRVNVKLRLNPESYQGLDFESKRKTLGLHHPETLHALHVYAVTLGELPDRLDDAIELLDWLVAARADDQENRLLALNDLTRLLQDSGNPAPAEPRLREALSGWERLRGPDDAQTLQIASNLARTLLDLGRHEEAEGLMRDTAARRVRAFGATHPDTLKSRNVLAGALRGTPERLAEAERMYQQILADAADAAGELSLNVRHNLAAVLIHQGRHAEALTMYRELVAERSRRQGPDHPDTWRSRHNHAVVLNSLGRTAEAEAQIAQVLDGYRRVHGPRHVATLGVQTDLAAMKANQGRTAEALPLLRDAIEGYRRTLGPVHPRVRELMGVLAQFGG</sequence>
<organism evidence="2 3">
    <name type="scientific">Streptomyces axinellae</name>
    <dbReference type="NCBI Taxonomy" id="552788"/>
    <lineage>
        <taxon>Bacteria</taxon>
        <taxon>Bacillati</taxon>
        <taxon>Actinomycetota</taxon>
        <taxon>Actinomycetes</taxon>
        <taxon>Kitasatosporales</taxon>
        <taxon>Streptomycetaceae</taxon>
        <taxon>Streptomyces</taxon>
    </lineage>
</organism>
<dbReference type="EMBL" id="BAAARJ010000002">
    <property type="protein sequence ID" value="GAA2596270.1"/>
    <property type="molecule type" value="Genomic_DNA"/>
</dbReference>
<feature type="compositionally biased region" description="Gly residues" evidence="1">
    <location>
        <begin position="14"/>
        <end position="24"/>
    </location>
</feature>
<dbReference type="RefSeq" id="WP_344561977.1">
    <property type="nucleotide sequence ID" value="NZ_BAAARJ010000002.1"/>
</dbReference>
<dbReference type="InterPro" id="IPR053137">
    <property type="entry name" value="NLR-like"/>
</dbReference>
<dbReference type="Gene3D" id="1.25.40.10">
    <property type="entry name" value="Tetratricopeptide repeat domain"/>
    <property type="match status" value="2"/>
</dbReference>
<name>A0ABN3PR30_9ACTN</name>
<evidence type="ECO:0000256" key="1">
    <source>
        <dbReference type="SAM" id="MobiDB-lite"/>
    </source>
</evidence>